<feature type="domain" description="HAMP" evidence="17">
    <location>
        <begin position="1028"/>
        <end position="1080"/>
    </location>
</feature>
<name>A0A934USD6_9BURK</name>
<keyword evidence="6" id="KW-0732">Signal</keyword>
<dbReference type="Proteomes" id="UP000617041">
    <property type="component" value="Unassembled WGS sequence"/>
</dbReference>
<evidence type="ECO:0000256" key="8">
    <source>
        <dbReference type="ARBA" id="ARBA00023012"/>
    </source>
</evidence>
<dbReference type="PANTHER" id="PTHR45339">
    <property type="entry name" value="HYBRID SIGNAL TRANSDUCTION HISTIDINE KINASE J"/>
    <property type="match status" value="1"/>
</dbReference>
<dbReference type="CDD" id="cd16922">
    <property type="entry name" value="HATPase_EvgS-ArcB-TorS-like"/>
    <property type="match status" value="1"/>
</dbReference>
<dbReference type="SUPFAM" id="SSF52172">
    <property type="entry name" value="CheY-like"/>
    <property type="match status" value="3"/>
</dbReference>
<evidence type="ECO:0000256" key="12">
    <source>
        <dbReference type="PROSITE-ProRule" id="PRU00169"/>
    </source>
</evidence>
<dbReference type="PROSITE" id="PS50885">
    <property type="entry name" value="HAMP"/>
    <property type="match status" value="13"/>
</dbReference>
<keyword evidence="4 12" id="KW-0597">Phosphoprotein</keyword>
<dbReference type="InterPro" id="IPR004358">
    <property type="entry name" value="Sig_transdc_His_kin-like_C"/>
</dbReference>
<evidence type="ECO:0000256" key="3">
    <source>
        <dbReference type="ARBA" id="ARBA00012438"/>
    </source>
</evidence>
<feature type="domain" description="HAMP" evidence="17">
    <location>
        <begin position="936"/>
        <end position="988"/>
    </location>
</feature>
<dbReference type="SUPFAM" id="SSF58104">
    <property type="entry name" value="Methyl-accepting chemotaxis protein (MCP) signaling domain"/>
    <property type="match status" value="5"/>
</dbReference>
<comment type="catalytic activity">
    <reaction evidence="1">
        <text>ATP + protein L-histidine = ADP + protein N-phospho-L-histidine.</text>
        <dbReference type="EC" id="2.7.13.3"/>
    </reaction>
</comment>
<dbReference type="Pfam" id="PF00072">
    <property type="entry name" value="Response_reg"/>
    <property type="match status" value="2"/>
</dbReference>
<dbReference type="Pfam" id="PF13185">
    <property type="entry name" value="GAF_2"/>
    <property type="match status" value="1"/>
</dbReference>
<dbReference type="SMART" id="SM00387">
    <property type="entry name" value="HATPase_c"/>
    <property type="match status" value="1"/>
</dbReference>
<feature type="domain" description="HAMP" evidence="17">
    <location>
        <begin position="384"/>
        <end position="436"/>
    </location>
</feature>
<dbReference type="InterPro" id="IPR005467">
    <property type="entry name" value="His_kinase_dom"/>
</dbReference>
<gene>
    <name evidence="18" type="ORF">I8E28_12640</name>
</gene>
<feature type="domain" description="Response regulatory" evidence="16">
    <location>
        <begin position="2172"/>
        <end position="2289"/>
    </location>
</feature>
<dbReference type="InterPro" id="IPR003661">
    <property type="entry name" value="HisK_dim/P_dom"/>
</dbReference>
<protein>
    <recommendedName>
        <fullName evidence="11">Virulence sensor protein BvgS</fullName>
        <ecNumber evidence="3">2.7.13.3</ecNumber>
    </recommendedName>
</protein>
<feature type="domain" description="Response regulatory" evidence="16">
    <location>
        <begin position="2028"/>
        <end position="2141"/>
    </location>
</feature>
<comment type="caution">
    <text evidence="18">The sequence shown here is derived from an EMBL/GenBank/DDBJ whole genome shotgun (WGS) entry which is preliminary data.</text>
</comment>
<dbReference type="Gene3D" id="1.20.120.1530">
    <property type="match status" value="8"/>
</dbReference>
<dbReference type="Gene3D" id="1.10.8.500">
    <property type="entry name" value="HAMP domain in histidine kinase"/>
    <property type="match status" value="1"/>
</dbReference>
<dbReference type="InterPro" id="IPR011006">
    <property type="entry name" value="CheY-like_superfamily"/>
</dbReference>
<keyword evidence="7" id="KW-0418">Kinase</keyword>
<feature type="domain" description="HAMP" evidence="17">
    <location>
        <begin position="660"/>
        <end position="712"/>
    </location>
</feature>
<dbReference type="FunFam" id="3.30.565.10:FF:000010">
    <property type="entry name" value="Sensor histidine kinase RcsC"/>
    <property type="match status" value="1"/>
</dbReference>
<evidence type="ECO:0000313" key="18">
    <source>
        <dbReference type="EMBL" id="MBK0393442.1"/>
    </source>
</evidence>
<dbReference type="InterPro" id="IPR003660">
    <property type="entry name" value="HAMP_dom"/>
</dbReference>
<keyword evidence="5" id="KW-0808">Transferase</keyword>
<dbReference type="Gene3D" id="3.30.565.10">
    <property type="entry name" value="Histidine kinase-like ATPase, C-terminal domain"/>
    <property type="match status" value="1"/>
</dbReference>
<dbReference type="GO" id="GO:0000155">
    <property type="term" value="F:phosphorelay sensor kinase activity"/>
    <property type="evidence" value="ECO:0007669"/>
    <property type="project" value="InterPro"/>
</dbReference>
<feature type="modified residue" description="4-aspartylphosphate" evidence="12">
    <location>
        <position position="1954"/>
    </location>
</feature>
<dbReference type="Gene3D" id="3.40.50.2300">
    <property type="match status" value="2"/>
</dbReference>
<dbReference type="CDD" id="cd17546">
    <property type="entry name" value="REC_hyHK_CKI1_RcsC-like"/>
    <property type="match status" value="1"/>
</dbReference>
<evidence type="ECO:0000256" key="11">
    <source>
        <dbReference type="ARBA" id="ARBA00070152"/>
    </source>
</evidence>
<dbReference type="InterPro" id="IPR036890">
    <property type="entry name" value="HATPase_C_sf"/>
</dbReference>
<dbReference type="EMBL" id="JAEDAO010000001">
    <property type="protein sequence ID" value="MBK0393442.1"/>
    <property type="molecule type" value="Genomic_DNA"/>
</dbReference>
<reference evidence="18" key="1">
    <citation type="submission" date="2020-12" db="EMBL/GenBank/DDBJ databases">
        <title>Ramlibacter sp. nov., isolated from a freshwater alga, Cryptomonas.</title>
        <authorList>
            <person name="Kim H.M."/>
            <person name="Jeon C.O."/>
        </authorList>
    </citation>
    <scope>NUCLEOTIDE SEQUENCE</scope>
    <source>
        <strain evidence="18">CrO1</strain>
    </source>
</reference>
<dbReference type="Gene3D" id="1.10.287.130">
    <property type="match status" value="1"/>
</dbReference>
<feature type="domain" description="HAMP" evidence="17">
    <location>
        <begin position="568"/>
        <end position="620"/>
    </location>
</feature>
<dbReference type="FunFam" id="1.20.120.1530:FF:000002">
    <property type="entry name" value="Two-component osmosensing histidine kinase"/>
    <property type="match status" value="11"/>
</dbReference>
<dbReference type="InterPro" id="IPR029016">
    <property type="entry name" value="GAF-like_dom_sf"/>
</dbReference>
<evidence type="ECO:0000313" key="19">
    <source>
        <dbReference type="Proteomes" id="UP000617041"/>
    </source>
</evidence>
<dbReference type="SUPFAM" id="SSF55874">
    <property type="entry name" value="ATPase domain of HSP90 chaperone/DNA topoisomerase II/histidine kinase"/>
    <property type="match status" value="1"/>
</dbReference>
<dbReference type="InterPro" id="IPR003018">
    <property type="entry name" value="GAF"/>
</dbReference>
<dbReference type="PANTHER" id="PTHR45339:SF1">
    <property type="entry name" value="HYBRID SIGNAL TRANSDUCTION HISTIDINE KINASE J"/>
    <property type="match status" value="1"/>
</dbReference>
<feature type="domain" description="Histidine kinase" evidence="15">
    <location>
        <begin position="1601"/>
        <end position="1834"/>
    </location>
</feature>
<dbReference type="PRINTS" id="PR00344">
    <property type="entry name" value="BCTRLSENSOR"/>
</dbReference>
<sequence>MAKLPIAEQRDGELRQVLKALAAYRRGEGGVTLPTDWEGIHGKIAAEFNELSAQTARTAHKLKSVETISRLGGKASRRVVDDKLTGFWQDNVACVNLLVDELEMSSENNRALFKALADLKRGSAKAQLPADWPGIFGKVADVFNDVVAENVRISQELARLSRVVGKEGKLKERAQVPNAAGFWRESADAINSLIGDLVHPTSEVARVIGAVAQGDLSKSMALEADGRPLEGEFLRTAMIINKMVQQLGTFAAEVTRVAREVGTEGKLGGQADVQGVAGTWKDLTDSVNFMASNLTSQVRNIAEVTTAVAAGDLSKKITVDVKGEILELKNTINTMVDQLSSFASEVTRVAREVGTEGKLGGQADVQGVAGTWKDLTESVNSMAGNLTAQVRNIADVTKAVAAGDLSKKITVDVKGEILELKNTINTMVDQLRSFASEVTRVAREVGTEGKLGGQADVKGVAGTWKDLTDSVNSMAGNLTAQVRNIAEVTTAVAAGDLSKKITVDVKGEILELKNTINTMVDQLRSFASEVTRVAREVGTEGKLGGQADVQGVAGTWKDLTDNVNFMAGNLTAQVRNIADVTKAVAAGDLSKKITVDVKGEILELKNTINTMVDQLSSFASEVTRVAREVGTEGKLGGQADVQGVAGTWKDLTDSVNFMASNLTAQVRNIAEVTTAVAAGDLSKKITVDVKGEILELKNTINTMVDQLRSFASEVTRVAREVGTEGKLGGQADVQGVAGTWKDLTDSVNSMAGNLTAQVRNIADVTKAVATGDLSKKITVDVKGEILELKNTINTMVDQLSSFASEVTRVAREVGTEGKLGGQADVKGVAGTWKDLTDNVNFMAGNLTAQVRNIADVTKAVAAGDLSKKITVDVKGEILELKNTINTMVDQLRSFAAEVTRVAREVGTEGKLGGQADVQGVAGTWKDLTESVNSMASNLTVQLRDVSKVATAIAMGDLTQKITVDVRGEILQIKNVINTMVDQLSSFAVEVTRVAREVGTEGKLGGQADVQGVAGTWKDLTESVNSMASNLTVQLRDVSKVATAIAMGDLTQKITVDVRGEILQIKDVINTMVDQLRSFAAEVTRVAREVGTEGKLGGQADVQGVSGTWKDLTDNVNFMASNLTGQVRNIADVTKAVAAGDLSKKITVDVKGEILELKNTINTMVDQLSSFASEVTRVAREVGTEGRLGGQAQVKGVAGTWKDLTDNVNFMAGNLTSQVRGIAKVVTAVANGDLRQKLTVEAKGEIAALAETINSMTDTLATFADQVTTVAREVGVEGKLGGQAKVPGASGTWKGLTENVNQLAANLTTQVRAIAEVATAVTQGDLTRSITVEAQGEVAALKDTINEMIRNLKDTTQLNTEQDWLKTNLAKFSRMLQGQRDLVAVGHLILSELAPVVGAQQAEFYVLRYTQDQPKLRLMASYASDGHGSYGKEVDLGEGLVGQCAFDRKKVLVTSSIPESVRIASGLTSMSPMNVLVLPIIFEGQVRGVVELASLERFNPTHQQFLDQLTESIGIVINTIEANMRTEDLLTQSQSLAQELQSRQQELQQTNEELQEKARLLAHQNQEVERKNEEVEQARQALEEKAKQLALTSKYKSEFLANMSHELRTPLNSLLILSDQLSKNPEGNLTTKQVEFAKTIHSSGNDLLMLINDILDLSKIESGTVAVDVSELRLSDLQLYVERTFRHVAEAKTVDFVIHNGLQLPASMVTDAKRLQQILKNLLSNAFKFTHQGSVTLSIEDVLTGWSSDHEELNRAHQVIAFAVSDTGIGISSDKQQIIFEAFQQADGSTSRKYGGTGLGLAISRELSKLLGGEIRLVSAPGQGSTFTLYLPVHYPSTRSTRRTSSLADARNAEPTLPPLARRLPPPAKPAPEVHEQEVEDATDTSLLARNEADDDRHSIQEGDLVLLIVENDLAFARFLLDAARQMGFKGLVTSLGAGALTFVNQYRIAAITLDMYLPDMDGWRVLDRLKQDFVARHIPVCVISTDDSKDRAFRGGAIAFLEKPIQSKDHLDAMLEKIRAYASRRQRNVLVALKEPETRGRLIGLLQDEDVTVVEAGNADEFARALDATRFDCVVLDDAIGKLDTAQVRQALGAQASFGPLPLLVYRTAVGEGNHFAWHSDDLVTVREVHSVPHLYDAALLALHRNVSALPDARRDVVEETVSSAKPLAGRRVLIVDDDMRNIFALATVLEEHQMDIVWADNGREAISRVANDPQIEIVLMDIMMPEMDGMATMKEIRKLPQGKNLPMIAVTAKAMKGDREKCIEAGAWDYLSKPVNTQDLLTVLRAWLHQ</sequence>
<dbReference type="InterPro" id="IPR036097">
    <property type="entry name" value="HisK_dim/P_sf"/>
</dbReference>
<dbReference type="Pfam" id="PF02518">
    <property type="entry name" value="HATPase_c"/>
    <property type="match status" value="1"/>
</dbReference>
<dbReference type="SUPFAM" id="SSF55781">
    <property type="entry name" value="GAF domain-like"/>
    <property type="match status" value="1"/>
</dbReference>
<accession>A0A934USD6</accession>
<dbReference type="PROSITE" id="PS50109">
    <property type="entry name" value="HIS_KIN"/>
    <property type="match status" value="1"/>
</dbReference>
<organism evidence="18 19">
    <name type="scientific">Ramlibacter algicola</name>
    <dbReference type="NCBI Taxonomy" id="2795217"/>
    <lineage>
        <taxon>Bacteria</taxon>
        <taxon>Pseudomonadati</taxon>
        <taxon>Pseudomonadota</taxon>
        <taxon>Betaproteobacteria</taxon>
        <taxon>Burkholderiales</taxon>
        <taxon>Comamonadaceae</taxon>
        <taxon>Ramlibacter</taxon>
    </lineage>
</organism>
<evidence type="ECO:0000256" key="1">
    <source>
        <dbReference type="ARBA" id="ARBA00000085"/>
    </source>
</evidence>
<evidence type="ECO:0000256" key="6">
    <source>
        <dbReference type="ARBA" id="ARBA00022729"/>
    </source>
</evidence>
<feature type="domain" description="HAMP" evidence="17">
    <location>
        <begin position="476"/>
        <end position="528"/>
    </location>
</feature>
<evidence type="ECO:0000256" key="5">
    <source>
        <dbReference type="ARBA" id="ARBA00022679"/>
    </source>
</evidence>
<evidence type="ECO:0000259" key="17">
    <source>
        <dbReference type="PROSITE" id="PS50885"/>
    </source>
</evidence>
<dbReference type="InterPro" id="IPR001789">
    <property type="entry name" value="Sig_transdc_resp-reg_receiver"/>
</dbReference>
<feature type="domain" description="HAMP" evidence="17">
    <location>
        <begin position="844"/>
        <end position="896"/>
    </location>
</feature>
<comment type="function">
    <text evidence="10">Member of the two-component regulatory system BvgS/BvgA. Phosphorylates BvgA via a four-step phosphorelay in response to environmental signals.</text>
</comment>
<keyword evidence="13" id="KW-0175">Coiled coil</keyword>
<feature type="domain" description="HAMP" evidence="17">
    <location>
        <begin position="195"/>
        <end position="252"/>
    </location>
</feature>
<feature type="modified residue" description="4-aspartylphosphate" evidence="12">
    <location>
        <position position="2077"/>
    </location>
</feature>
<evidence type="ECO:0000256" key="13">
    <source>
        <dbReference type="SAM" id="Coils"/>
    </source>
</evidence>
<dbReference type="Pfam" id="PF18947">
    <property type="entry name" value="HAMP_2"/>
    <property type="match status" value="2"/>
</dbReference>
<feature type="modified residue" description="4-aspartylphosphate" evidence="12">
    <location>
        <position position="2222"/>
    </location>
</feature>
<dbReference type="SMART" id="SM00448">
    <property type="entry name" value="REC"/>
    <property type="match status" value="2"/>
</dbReference>
<evidence type="ECO:0000256" key="4">
    <source>
        <dbReference type="ARBA" id="ARBA00022553"/>
    </source>
</evidence>
<feature type="region of interest" description="Disordered" evidence="14">
    <location>
        <begin position="1840"/>
        <end position="1881"/>
    </location>
</feature>
<dbReference type="CDD" id="cd00082">
    <property type="entry name" value="HisKA"/>
    <property type="match status" value="1"/>
</dbReference>
<evidence type="ECO:0000259" key="16">
    <source>
        <dbReference type="PROSITE" id="PS50110"/>
    </source>
</evidence>
<feature type="domain" description="HAMP" evidence="17">
    <location>
        <begin position="752"/>
        <end position="804"/>
    </location>
</feature>
<dbReference type="SUPFAM" id="SSF47384">
    <property type="entry name" value="Homodimeric domain of signal transducing histidine kinase"/>
    <property type="match status" value="1"/>
</dbReference>
<dbReference type="CDD" id="cd06225">
    <property type="entry name" value="HAMP"/>
    <property type="match status" value="12"/>
</dbReference>
<feature type="coiled-coil region" evidence="13">
    <location>
        <begin position="1529"/>
        <end position="1591"/>
    </location>
</feature>
<feature type="domain" description="HAMP" evidence="17">
    <location>
        <begin position="1212"/>
        <end position="1264"/>
    </location>
</feature>
<dbReference type="EC" id="2.7.13.3" evidence="3"/>
<feature type="domain" description="HAMP" evidence="17">
    <location>
        <begin position="292"/>
        <end position="344"/>
    </location>
</feature>
<evidence type="ECO:0000256" key="7">
    <source>
        <dbReference type="ARBA" id="ARBA00022777"/>
    </source>
</evidence>
<dbReference type="CDD" id="cd00156">
    <property type="entry name" value="REC"/>
    <property type="match status" value="1"/>
</dbReference>
<comment type="subcellular location">
    <subcellularLocation>
        <location evidence="2">Membrane</location>
    </subcellularLocation>
</comment>
<feature type="domain" description="HAMP" evidence="17">
    <location>
        <begin position="1304"/>
        <end position="1356"/>
    </location>
</feature>
<dbReference type="Pfam" id="PF00512">
    <property type="entry name" value="HisKA"/>
    <property type="match status" value="1"/>
</dbReference>
<keyword evidence="19" id="KW-1185">Reference proteome</keyword>
<evidence type="ECO:0000256" key="14">
    <source>
        <dbReference type="SAM" id="MobiDB-lite"/>
    </source>
</evidence>
<feature type="domain" description="Response regulatory" evidence="16">
    <location>
        <begin position="1905"/>
        <end position="2018"/>
    </location>
</feature>
<dbReference type="InterPro" id="IPR003594">
    <property type="entry name" value="HATPase_dom"/>
</dbReference>
<evidence type="ECO:0000256" key="10">
    <source>
        <dbReference type="ARBA" id="ARBA00058004"/>
    </source>
</evidence>
<dbReference type="SMART" id="SM00388">
    <property type="entry name" value="HisKA"/>
    <property type="match status" value="1"/>
</dbReference>
<evidence type="ECO:0000259" key="15">
    <source>
        <dbReference type="PROSITE" id="PS50109"/>
    </source>
</evidence>
<keyword evidence="9" id="KW-0843">Virulence</keyword>
<dbReference type="GO" id="GO:0016020">
    <property type="term" value="C:membrane"/>
    <property type="evidence" value="ECO:0007669"/>
    <property type="project" value="UniProtKB-SubCell"/>
</dbReference>
<dbReference type="PROSITE" id="PS50110">
    <property type="entry name" value="RESPONSE_REGULATORY"/>
    <property type="match status" value="3"/>
</dbReference>
<dbReference type="Gene3D" id="3.30.450.40">
    <property type="match status" value="1"/>
</dbReference>
<evidence type="ECO:0000256" key="9">
    <source>
        <dbReference type="ARBA" id="ARBA00023026"/>
    </source>
</evidence>
<keyword evidence="8" id="KW-0902">Two-component regulatory system</keyword>
<dbReference type="Pfam" id="PF00672">
    <property type="entry name" value="HAMP"/>
    <property type="match status" value="10"/>
</dbReference>
<proteinExistence type="predicted"/>
<feature type="domain" description="HAMP" evidence="17">
    <location>
        <begin position="1120"/>
        <end position="1172"/>
    </location>
</feature>
<dbReference type="SMART" id="SM00304">
    <property type="entry name" value="HAMP"/>
    <property type="match status" value="13"/>
</dbReference>
<evidence type="ECO:0000256" key="2">
    <source>
        <dbReference type="ARBA" id="ARBA00004370"/>
    </source>
</evidence>